<keyword evidence="2" id="KW-0520">NAD</keyword>
<dbReference type="Pfam" id="PF03721">
    <property type="entry name" value="UDPG_MGDP_dh_N"/>
    <property type="match status" value="1"/>
</dbReference>
<dbReference type="InterPro" id="IPR017476">
    <property type="entry name" value="UDP-Glc/GDP-Man"/>
</dbReference>
<dbReference type="InterPro" id="IPR014027">
    <property type="entry name" value="UDP-Glc/GDP-Man_DH_C"/>
</dbReference>
<evidence type="ECO:0000259" key="4">
    <source>
        <dbReference type="SMART" id="SM00984"/>
    </source>
</evidence>
<protein>
    <submittedName>
        <fullName evidence="5">Nucleotide sugar dehydrogenase</fullName>
    </submittedName>
</protein>
<dbReference type="NCBIfam" id="TIGR03026">
    <property type="entry name" value="NDP-sugDHase"/>
    <property type="match status" value="1"/>
</dbReference>
<evidence type="ECO:0000313" key="6">
    <source>
        <dbReference type="Proteomes" id="UP001298681"/>
    </source>
</evidence>
<feature type="domain" description="UDP-glucose/GDP-mannose dehydrogenase C-terminal" evidence="4">
    <location>
        <begin position="333"/>
        <end position="429"/>
    </location>
</feature>
<evidence type="ECO:0000313" key="5">
    <source>
        <dbReference type="EMBL" id="MCG4610292.1"/>
    </source>
</evidence>
<dbReference type="Proteomes" id="UP001298681">
    <property type="component" value="Unassembled WGS sequence"/>
</dbReference>
<comment type="similarity">
    <text evidence="3">Belongs to the UDP-glucose/GDP-mannose dehydrogenase family.</text>
</comment>
<dbReference type="Gene3D" id="3.40.50.720">
    <property type="entry name" value="NAD(P)-binding Rossmann-like Domain"/>
    <property type="match status" value="2"/>
</dbReference>
<sequence>MSDVKKQLLDKIANKTAVVGIVGLGYVGLPLATEFAKSGYKTIGFDVQSKKVDLVNAGHNYIGDIVDDVFKEVVESGKLSATSDFAFIKDVDAVAICVPTPLDKYQQPDISYVKGSTESVAEHLHPGMVVILESTTYPGTTEELLMPILEATGLKCTEDFYLAFSPERVDPGNKQYKTKNTPKVIGGVGPDSTEVAATLYRNVLEGGVYEVSSPAVAEMEKLLENTYRNINIGLANEMAIICNRMGINVWEVIDAAKTKPYGFQAFYPGPGLGGHCIPLDPFYLAWKAREYDYHTRLIETSGEINTGMPEYVVDRAMKVLNKNKIAMNGAKVLVLGVAYKSDIDDYRESPALNVIDRLNEQGAVTTFYDPYIPEYKHKGVVHTGAKELTDDMLKAADIVIICTAHACFDYDRIQKCSKEIFDTRNAMKDVKERSNIELL</sequence>
<dbReference type="SUPFAM" id="SSF48179">
    <property type="entry name" value="6-phosphogluconate dehydrogenase C-terminal domain-like"/>
    <property type="match status" value="1"/>
</dbReference>
<name>A0ABS9MHK3_9FIRM</name>
<dbReference type="SMART" id="SM00984">
    <property type="entry name" value="UDPG_MGDP_dh_C"/>
    <property type="match status" value="1"/>
</dbReference>
<dbReference type="SUPFAM" id="SSF51735">
    <property type="entry name" value="NAD(P)-binding Rossmann-fold domains"/>
    <property type="match status" value="1"/>
</dbReference>
<dbReference type="InterPro" id="IPR028359">
    <property type="entry name" value="UDP_ManNAc/GlcNAc_DH"/>
</dbReference>
<dbReference type="RefSeq" id="WP_195451108.1">
    <property type="nucleotide sequence ID" value="NZ_JAKNHQ010000005.1"/>
</dbReference>
<reference evidence="5 6" key="1">
    <citation type="submission" date="2022-01" db="EMBL/GenBank/DDBJ databases">
        <title>Collection of gut derived symbiotic bacterial strains cultured from healthy donors.</title>
        <authorList>
            <person name="Lin H."/>
            <person name="Kohout C."/>
            <person name="Waligurski E."/>
            <person name="Pamer E.G."/>
        </authorList>
    </citation>
    <scope>NUCLEOTIDE SEQUENCE [LARGE SCALE GENOMIC DNA]</scope>
    <source>
        <strain evidence="5 6">DFI.7.58</strain>
    </source>
</reference>
<evidence type="ECO:0000256" key="3">
    <source>
        <dbReference type="PIRNR" id="PIRNR000124"/>
    </source>
</evidence>
<dbReference type="PANTHER" id="PTHR43491:SF1">
    <property type="entry name" value="UDP-N-ACETYL-D-MANNOSAMINE DEHYDROGENASE"/>
    <property type="match status" value="1"/>
</dbReference>
<dbReference type="PANTHER" id="PTHR43491">
    <property type="entry name" value="UDP-N-ACETYL-D-MANNOSAMINE DEHYDROGENASE"/>
    <property type="match status" value="1"/>
</dbReference>
<dbReference type="SUPFAM" id="SSF52413">
    <property type="entry name" value="UDP-glucose/GDP-mannose dehydrogenase C-terminal domain"/>
    <property type="match status" value="1"/>
</dbReference>
<dbReference type="InterPro" id="IPR001732">
    <property type="entry name" value="UDP-Glc/GDP-Man_DH_N"/>
</dbReference>
<gene>
    <name evidence="5" type="ORF">L0P57_05035</name>
</gene>
<evidence type="ECO:0000256" key="2">
    <source>
        <dbReference type="ARBA" id="ARBA00023027"/>
    </source>
</evidence>
<dbReference type="Pfam" id="PF03720">
    <property type="entry name" value="UDPG_MGDP_dh_C"/>
    <property type="match status" value="1"/>
</dbReference>
<dbReference type="InterPro" id="IPR008927">
    <property type="entry name" value="6-PGluconate_DH-like_C_sf"/>
</dbReference>
<dbReference type="Pfam" id="PF00984">
    <property type="entry name" value="UDPG_MGDP_dh"/>
    <property type="match status" value="1"/>
</dbReference>
<dbReference type="InterPro" id="IPR036220">
    <property type="entry name" value="UDP-Glc/GDP-Man_DH_C_sf"/>
</dbReference>
<keyword evidence="1" id="KW-0560">Oxidoreductase</keyword>
<dbReference type="InterPro" id="IPR014026">
    <property type="entry name" value="UDP-Glc/GDP-Man_DH_dimer"/>
</dbReference>
<evidence type="ECO:0000256" key="1">
    <source>
        <dbReference type="ARBA" id="ARBA00023002"/>
    </source>
</evidence>
<accession>A0ABS9MHK3</accession>
<comment type="caution">
    <text evidence="5">The sequence shown here is derived from an EMBL/GenBank/DDBJ whole genome shotgun (WGS) entry which is preliminary data.</text>
</comment>
<dbReference type="PIRSF" id="PIRSF500136">
    <property type="entry name" value="UDP_ManNAc_DH"/>
    <property type="match status" value="1"/>
</dbReference>
<dbReference type="PIRSF" id="PIRSF000124">
    <property type="entry name" value="UDPglc_GDPman_dh"/>
    <property type="match status" value="1"/>
</dbReference>
<organism evidence="5 6">
    <name type="scientific">Anaeromassilibacillus senegalensis</name>
    <dbReference type="NCBI Taxonomy" id="1673717"/>
    <lineage>
        <taxon>Bacteria</taxon>
        <taxon>Bacillati</taxon>
        <taxon>Bacillota</taxon>
        <taxon>Clostridia</taxon>
        <taxon>Eubacteriales</taxon>
        <taxon>Acutalibacteraceae</taxon>
        <taxon>Anaeromassilibacillus</taxon>
    </lineage>
</organism>
<dbReference type="InterPro" id="IPR036291">
    <property type="entry name" value="NAD(P)-bd_dom_sf"/>
</dbReference>
<keyword evidence="6" id="KW-1185">Reference proteome</keyword>
<proteinExistence type="inferred from homology"/>
<dbReference type="EMBL" id="JAKNHQ010000005">
    <property type="protein sequence ID" value="MCG4610292.1"/>
    <property type="molecule type" value="Genomic_DNA"/>
</dbReference>